<dbReference type="Proteomes" id="UP000740413">
    <property type="component" value="Unassembled WGS sequence"/>
</dbReference>
<evidence type="ECO:0000313" key="1">
    <source>
        <dbReference type="EMBL" id="MBT2161307.1"/>
    </source>
</evidence>
<protein>
    <submittedName>
        <fullName evidence="1">Uncharacterized protein</fullName>
    </submittedName>
</protein>
<reference evidence="2" key="2">
    <citation type="submission" date="2023-07" db="EMBL/GenBank/DDBJ databases">
        <title>Zobellia barbeyronii sp. nov., a new marine flavobacterium, isolated from green and red algae.</title>
        <authorList>
            <person name="Nedashkovskaya O.I."/>
            <person name="Otstavnykh N."/>
            <person name="Zhukova N."/>
            <person name="Guzev K."/>
            <person name="Chausova V."/>
            <person name="Tekutyeva L."/>
            <person name="Mikhailov V."/>
            <person name="Isaeva M."/>
        </authorList>
    </citation>
    <scope>NUCLEOTIDE SEQUENCE [LARGE SCALE GENOMIC DNA]</scope>
    <source>
        <strain evidence="2">KMM 6746</strain>
    </source>
</reference>
<dbReference type="SUPFAM" id="SSF63829">
    <property type="entry name" value="Calcium-dependent phosphotriesterase"/>
    <property type="match status" value="1"/>
</dbReference>
<proteinExistence type="predicted"/>
<gene>
    <name evidence="1" type="ORF">HW347_08510</name>
</gene>
<reference evidence="1 2" key="1">
    <citation type="submission" date="2020-06" db="EMBL/GenBank/DDBJ databases">
        <authorList>
            <person name="Isaeva M.P."/>
            <person name="Chernysheva N.Y."/>
        </authorList>
    </citation>
    <scope>NUCLEOTIDE SEQUENCE [LARGE SCALE GENOMIC DNA]</scope>
    <source>
        <strain evidence="1 2">KMM 6746</strain>
    </source>
</reference>
<comment type="caution">
    <text evidence="1">The sequence shown here is derived from an EMBL/GenBank/DDBJ whole genome shotgun (WGS) entry which is preliminary data.</text>
</comment>
<dbReference type="EMBL" id="JACATN010000002">
    <property type="protein sequence ID" value="MBT2161307.1"/>
    <property type="molecule type" value="Genomic_DNA"/>
</dbReference>
<accession>A0ABS5WD70</accession>
<dbReference type="RefSeq" id="WP_214611447.1">
    <property type="nucleotide sequence ID" value="NZ_JACATN010000002.1"/>
</dbReference>
<organism evidence="1 2">
    <name type="scientific">Zobellia barbeyronii</name>
    <dbReference type="NCBI Taxonomy" id="2748009"/>
    <lineage>
        <taxon>Bacteria</taxon>
        <taxon>Pseudomonadati</taxon>
        <taxon>Bacteroidota</taxon>
        <taxon>Flavobacteriia</taxon>
        <taxon>Flavobacteriales</taxon>
        <taxon>Flavobacteriaceae</taxon>
        <taxon>Zobellia</taxon>
    </lineage>
</organism>
<keyword evidence="2" id="KW-1185">Reference proteome</keyword>
<sequence length="546" mass="59291">MKNLIKRTPKVVSILKKVTFVFFALFCFISYSQSWDYINFQQQSNNTVPEILGATIDANDNIYCIENLLTYSSATITRRLSKYSNGLLVTTSPFNFGVNFTPGDGNPSNSITSGPNNIYLVGSGKIYRIDHTLTTRTLIRNITTTNGSISLNSVFFSNGKLYISGNLYDNNVIASVNFGNNYSAVPVTNEAFVAIYDINGTCLSVTKIGDSHFQYRTDIVVATNGDIFATYANATDTPSTHRVVKKLNAIGNIDVQWGTKNLPVNPYNVHNIDIKCDPDNSSIYVGSGNLVLKYNATSTGALIQTKNFSSDVYIKQLIINNCGLVGITGGKLHQIGSSFYSASYDKNTNGSIIHWSSNGSSRNSEGVGILSDTDGKFNILGSHSSTITISGSNISPTSQPFSALRRAGTFIGRVDNSTLNSGAKAAASFINPIRIIQKDSKYGPGDVAILCLSSDLLVDGSLSSCESGYFVGLSIFDLDSWVDIGTPLYANWVSPNGQAPSDIKITDFLPQGYQLRPNKVYKFRLAVGSIWDAVDLFFMIDCCSEL</sequence>
<evidence type="ECO:0000313" key="2">
    <source>
        <dbReference type="Proteomes" id="UP000740413"/>
    </source>
</evidence>
<name>A0ABS5WD70_9FLAO</name>